<feature type="transmembrane region" description="Helical" evidence="8">
    <location>
        <begin position="238"/>
        <end position="258"/>
    </location>
</feature>
<protein>
    <submittedName>
        <fullName evidence="9">MFS transporter</fullName>
    </submittedName>
</protein>
<dbReference type="PANTHER" id="PTHR43791:SF97">
    <property type="entry name" value="ALLANTOATE TRANSPORTER, PUTATIVE (AFU_ORTHOLOGUE AFUA_1G14700)-RELATED"/>
    <property type="match status" value="1"/>
</dbReference>
<comment type="subcellular location">
    <subcellularLocation>
        <location evidence="1">Membrane</location>
        <topology evidence="1">Multi-pass membrane protein</topology>
    </subcellularLocation>
</comment>
<feature type="transmembrane region" description="Helical" evidence="8">
    <location>
        <begin position="306"/>
        <end position="330"/>
    </location>
</feature>
<name>A0A9P4M9T1_9PEZI</name>
<organism evidence="9 10">
    <name type="scientific">Rhizodiscina lignyota</name>
    <dbReference type="NCBI Taxonomy" id="1504668"/>
    <lineage>
        <taxon>Eukaryota</taxon>
        <taxon>Fungi</taxon>
        <taxon>Dikarya</taxon>
        <taxon>Ascomycota</taxon>
        <taxon>Pezizomycotina</taxon>
        <taxon>Dothideomycetes</taxon>
        <taxon>Pleosporomycetidae</taxon>
        <taxon>Aulographales</taxon>
        <taxon>Rhizodiscinaceae</taxon>
        <taxon>Rhizodiscina</taxon>
    </lineage>
</organism>
<dbReference type="AlphaFoldDB" id="A0A9P4M9T1"/>
<sequence>MSSPIGPVAPEKGGDEKNTNLHSLDVVDPDIITASPIHTDVALGLYKESFTLDFDRRELVAAKVRRKLDFILLPMESNLQSMCWVYFMQFLDKQTLNYSSAYGLQQDLNLVGRDYSWVAALTNIGYLACAYPSTIALQKLPIGKFVTVMVMVWGAVLMLTCAVHNFAGIAAIRFILGGTEACIGPAWISLTTMFWTREEAPLRMSCWLGMNGLSSLAGAGISWGIGTIDHPAIATWKLVFLVIGAMSFVSGAGLFFILPSTPNDVRFFSHEEKVVSVWRIASNRTGVKHSKILWYQIWECLGDPKVYCIALQALCLGILNGSVTNFMSILLKGFGYDSLKSVQYQMPSGAIQFVCNISAGIFVSKVPNTLVLTIILGFIPGICGMIGIATIDLKHQLSLTACSWLQGIFGVSIILTWDLVGANIAGHTKRTTVNGVEFCFYAAGAIIGPFLFLPQEAPRYITAIKTLCGIYGAAIFFTAIIGVLMVMENRRRSGLELAEEVADEQGFTDRTDLENKGFTYKL</sequence>
<feature type="transmembrane region" description="Helical" evidence="8">
    <location>
        <begin position="370"/>
        <end position="391"/>
    </location>
</feature>
<dbReference type="EMBL" id="ML978122">
    <property type="protein sequence ID" value="KAF2102460.1"/>
    <property type="molecule type" value="Genomic_DNA"/>
</dbReference>
<feature type="region of interest" description="Disordered" evidence="7">
    <location>
        <begin position="1"/>
        <end position="20"/>
    </location>
</feature>
<keyword evidence="10" id="KW-1185">Reference proteome</keyword>
<feature type="transmembrane region" description="Helical" evidence="8">
    <location>
        <begin position="172"/>
        <end position="195"/>
    </location>
</feature>
<keyword evidence="2" id="KW-0813">Transport</keyword>
<dbReference type="Pfam" id="PF07690">
    <property type="entry name" value="MFS_1"/>
    <property type="match status" value="1"/>
</dbReference>
<feature type="transmembrane region" description="Helical" evidence="8">
    <location>
        <begin position="397"/>
        <end position="420"/>
    </location>
</feature>
<feature type="transmembrane region" description="Helical" evidence="8">
    <location>
        <begin position="432"/>
        <end position="452"/>
    </location>
</feature>
<dbReference type="FunFam" id="1.20.1250.20:FF:000064">
    <property type="entry name" value="MFS allantoate transporter"/>
    <property type="match status" value="1"/>
</dbReference>
<evidence type="ECO:0000256" key="2">
    <source>
        <dbReference type="ARBA" id="ARBA00022448"/>
    </source>
</evidence>
<dbReference type="SUPFAM" id="SSF103473">
    <property type="entry name" value="MFS general substrate transporter"/>
    <property type="match status" value="1"/>
</dbReference>
<feature type="transmembrane region" description="Helical" evidence="8">
    <location>
        <begin position="207"/>
        <end position="226"/>
    </location>
</feature>
<gene>
    <name evidence="9" type="ORF">NA57DRAFT_32069</name>
</gene>
<keyword evidence="4 8" id="KW-1133">Transmembrane helix</keyword>
<keyword evidence="3 8" id="KW-0812">Transmembrane</keyword>
<evidence type="ECO:0000256" key="6">
    <source>
        <dbReference type="ARBA" id="ARBA00037968"/>
    </source>
</evidence>
<reference evidence="9" key="1">
    <citation type="journal article" date="2020" name="Stud. Mycol.">
        <title>101 Dothideomycetes genomes: a test case for predicting lifestyles and emergence of pathogens.</title>
        <authorList>
            <person name="Haridas S."/>
            <person name="Albert R."/>
            <person name="Binder M."/>
            <person name="Bloem J."/>
            <person name="Labutti K."/>
            <person name="Salamov A."/>
            <person name="Andreopoulos B."/>
            <person name="Baker S."/>
            <person name="Barry K."/>
            <person name="Bills G."/>
            <person name="Bluhm B."/>
            <person name="Cannon C."/>
            <person name="Castanera R."/>
            <person name="Culley D."/>
            <person name="Daum C."/>
            <person name="Ezra D."/>
            <person name="Gonzalez J."/>
            <person name="Henrissat B."/>
            <person name="Kuo A."/>
            <person name="Liang C."/>
            <person name="Lipzen A."/>
            <person name="Lutzoni F."/>
            <person name="Magnuson J."/>
            <person name="Mondo S."/>
            <person name="Nolan M."/>
            <person name="Ohm R."/>
            <person name="Pangilinan J."/>
            <person name="Park H.-J."/>
            <person name="Ramirez L."/>
            <person name="Alfaro M."/>
            <person name="Sun H."/>
            <person name="Tritt A."/>
            <person name="Yoshinaga Y."/>
            <person name="Zwiers L.-H."/>
            <person name="Turgeon B."/>
            <person name="Goodwin S."/>
            <person name="Spatafora J."/>
            <person name="Crous P."/>
            <person name="Grigoriev I."/>
        </authorList>
    </citation>
    <scope>NUCLEOTIDE SEQUENCE</scope>
    <source>
        <strain evidence="9">CBS 133067</strain>
    </source>
</reference>
<evidence type="ECO:0000256" key="7">
    <source>
        <dbReference type="SAM" id="MobiDB-lite"/>
    </source>
</evidence>
<dbReference type="OrthoDB" id="6730379at2759"/>
<dbReference type="InterPro" id="IPR036259">
    <property type="entry name" value="MFS_trans_sf"/>
</dbReference>
<evidence type="ECO:0000256" key="4">
    <source>
        <dbReference type="ARBA" id="ARBA00022989"/>
    </source>
</evidence>
<evidence type="ECO:0000256" key="8">
    <source>
        <dbReference type="SAM" id="Phobius"/>
    </source>
</evidence>
<proteinExistence type="inferred from homology"/>
<evidence type="ECO:0000313" key="9">
    <source>
        <dbReference type="EMBL" id="KAF2102460.1"/>
    </source>
</evidence>
<evidence type="ECO:0000256" key="3">
    <source>
        <dbReference type="ARBA" id="ARBA00022692"/>
    </source>
</evidence>
<keyword evidence="5 8" id="KW-0472">Membrane</keyword>
<feature type="transmembrane region" description="Helical" evidence="8">
    <location>
        <begin position="464"/>
        <end position="487"/>
    </location>
</feature>
<feature type="transmembrane region" description="Helical" evidence="8">
    <location>
        <begin position="145"/>
        <end position="166"/>
    </location>
</feature>
<accession>A0A9P4M9T1</accession>
<comment type="caution">
    <text evidence="9">The sequence shown here is derived from an EMBL/GenBank/DDBJ whole genome shotgun (WGS) entry which is preliminary data.</text>
</comment>
<evidence type="ECO:0000256" key="5">
    <source>
        <dbReference type="ARBA" id="ARBA00023136"/>
    </source>
</evidence>
<evidence type="ECO:0000256" key="1">
    <source>
        <dbReference type="ARBA" id="ARBA00004141"/>
    </source>
</evidence>
<dbReference type="GO" id="GO:0016020">
    <property type="term" value="C:membrane"/>
    <property type="evidence" value="ECO:0007669"/>
    <property type="project" value="UniProtKB-SubCell"/>
</dbReference>
<evidence type="ECO:0000313" key="10">
    <source>
        <dbReference type="Proteomes" id="UP000799772"/>
    </source>
</evidence>
<dbReference type="Gene3D" id="1.20.1250.20">
    <property type="entry name" value="MFS general substrate transporter like domains"/>
    <property type="match status" value="2"/>
</dbReference>
<dbReference type="GO" id="GO:0022857">
    <property type="term" value="F:transmembrane transporter activity"/>
    <property type="evidence" value="ECO:0007669"/>
    <property type="project" value="InterPro"/>
</dbReference>
<dbReference type="Proteomes" id="UP000799772">
    <property type="component" value="Unassembled WGS sequence"/>
</dbReference>
<comment type="similarity">
    <text evidence="6">Belongs to the major facilitator superfamily. Allantoate permease family.</text>
</comment>
<dbReference type="PANTHER" id="PTHR43791">
    <property type="entry name" value="PERMEASE-RELATED"/>
    <property type="match status" value="1"/>
</dbReference>
<dbReference type="InterPro" id="IPR011701">
    <property type="entry name" value="MFS"/>
</dbReference>